<evidence type="ECO:0000256" key="4">
    <source>
        <dbReference type="ARBA" id="ARBA00022825"/>
    </source>
</evidence>
<dbReference type="SUPFAM" id="SSF50494">
    <property type="entry name" value="Trypsin-like serine proteases"/>
    <property type="match status" value="2"/>
</dbReference>
<dbReference type="Pfam" id="PF00089">
    <property type="entry name" value="Trypsin"/>
    <property type="match status" value="1"/>
</dbReference>
<reference evidence="8" key="3">
    <citation type="submission" date="2025-09" db="UniProtKB">
        <authorList>
            <consortium name="Ensembl"/>
        </authorList>
    </citation>
    <scope>IDENTIFICATION</scope>
</reference>
<reference evidence="8" key="2">
    <citation type="submission" date="2025-08" db="UniProtKB">
        <authorList>
            <consortium name="Ensembl"/>
        </authorList>
    </citation>
    <scope>IDENTIFICATION</scope>
</reference>
<sequence>MFPVFTDPRQCILSYVLEGDCAKIIGGVEVVPHSGPIGERQRTKTVNLGVHLVNETGKAYRQVRDVEEHVPYPYYNAADHRHDIMLLHTAASFWTSTMILLYLHSGDCAEIIGGKEVKPHSLPYMALLEDNKGNKMCGGILIHQQWVLTAAHCTDINRVFLGVHSIKQEEKETRQVCKVKGRVPHPCYDPEFKVNDIMLLKLDKKVKPTKAVRPLALPVPVPDVQAGTPCSVSGWGATENKAKTMSDVLKSTNVTVIDRRKCNSADYYNMTPIITYSMLCAGSVDKTRVDSCQGDSGGPLVCGGELRGVVSFGTKCGIKTKPGVYTLISKMYLDWINKTMRKSLID</sequence>
<evidence type="ECO:0000256" key="2">
    <source>
        <dbReference type="ARBA" id="ARBA00022729"/>
    </source>
</evidence>
<accession>A0AAZ3PB35</accession>
<protein>
    <recommendedName>
        <fullName evidence="7">Peptidase S1 domain-containing protein</fullName>
    </recommendedName>
</protein>
<dbReference type="GO" id="GO:0004252">
    <property type="term" value="F:serine-type endopeptidase activity"/>
    <property type="evidence" value="ECO:0007669"/>
    <property type="project" value="InterPro"/>
</dbReference>
<reference evidence="9" key="1">
    <citation type="journal article" date="2018" name="PLoS ONE">
        <title>Chinook salmon (Oncorhynchus tshawytscha) genome and transcriptome.</title>
        <authorList>
            <person name="Christensen K.A."/>
            <person name="Leong J.S."/>
            <person name="Sakhrani D."/>
            <person name="Biagi C.A."/>
            <person name="Minkley D.R."/>
            <person name="Withler R.E."/>
            <person name="Rondeau E.B."/>
            <person name="Koop B.F."/>
            <person name="Devlin R.H."/>
        </authorList>
    </citation>
    <scope>NUCLEOTIDE SEQUENCE [LARGE SCALE GENOMIC DNA]</scope>
</reference>
<keyword evidence="3 6" id="KW-0378">Hydrolase</keyword>
<evidence type="ECO:0000256" key="1">
    <source>
        <dbReference type="ARBA" id="ARBA00022670"/>
    </source>
</evidence>
<dbReference type="PROSITE" id="PS00134">
    <property type="entry name" value="TRYPSIN_HIS"/>
    <property type="match status" value="1"/>
</dbReference>
<dbReference type="CDD" id="cd00190">
    <property type="entry name" value="Tryp_SPc"/>
    <property type="match status" value="1"/>
</dbReference>
<dbReference type="PRINTS" id="PR00722">
    <property type="entry name" value="CHYMOTRYPSIN"/>
</dbReference>
<feature type="domain" description="Peptidase S1" evidence="7">
    <location>
        <begin position="111"/>
        <end position="341"/>
    </location>
</feature>
<evidence type="ECO:0000256" key="6">
    <source>
        <dbReference type="RuleBase" id="RU363034"/>
    </source>
</evidence>
<dbReference type="InterPro" id="IPR033116">
    <property type="entry name" value="TRYPSIN_SER"/>
</dbReference>
<dbReference type="Proteomes" id="UP000694402">
    <property type="component" value="Unassembled WGS sequence"/>
</dbReference>
<evidence type="ECO:0000259" key="7">
    <source>
        <dbReference type="PROSITE" id="PS50240"/>
    </source>
</evidence>
<gene>
    <name evidence="8" type="primary">LOC112263954</name>
</gene>
<dbReference type="InterPro" id="IPR018114">
    <property type="entry name" value="TRYPSIN_HIS"/>
</dbReference>
<name>A0AAZ3PB35_ONCTS</name>
<dbReference type="AlphaFoldDB" id="A0AAZ3PB35"/>
<dbReference type="PROSITE" id="PS50240">
    <property type="entry name" value="TRYPSIN_DOM"/>
    <property type="match status" value="1"/>
</dbReference>
<dbReference type="GeneTree" id="ENSGT00940000159928"/>
<dbReference type="InterPro" id="IPR001254">
    <property type="entry name" value="Trypsin_dom"/>
</dbReference>
<dbReference type="InterPro" id="IPR009003">
    <property type="entry name" value="Peptidase_S1_PA"/>
</dbReference>
<keyword evidence="5" id="KW-1015">Disulfide bond</keyword>
<keyword evidence="9" id="KW-1185">Reference proteome</keyword>
<proteinExistence type="predicted"/>
<dbReference type="GO" id="GO:0006508">
    <property type="term" value="P:proteolysis"/>
    <property type="evidence" value="ECO:0007669"/>
    <property type="project" value="UniProtKB-KW"/>
</dbReference>
<dbReference type="PANTHER" id="PTHR24271:SF52">
    <property type="entry name" value="GRANZYME K"/>
    <property type="match status" value="1"/>
</dbReference>
<organism evidence="8 9">
    <name type="scientific">Oncorhynchus tshawytscha</name>
    <name type="common">Chinook salmon</name>
    <name type="synonym">Salmo tshawytscha</name>
    <dbReference type="NCBI Taxonomy" id="74940"/>
    <lineage>
        <taxon>Eukaryota</taxon>
        <taxon>Metazoa</taxon>
        <taxon>Chordata</taxon>
        <taxon>Craniata</taxon>
        <taxon>Vertebrata</taxon>
        <taxon>Euteleostomi</taxon>
        <taxon>Actinopterygii</taxon>
        <taxon>Neopterygii</taxon>
        <taxon>Teleostei</taxon>
        <taxon>Protacanthopterygii</taxon>
        <taxon>Salmoniformes</taxon>
        <taxon>Salmonidae</taxon>
        <taxon>Salmoninae</taxon>
        <taxon>Oncorhynchus</taxon>
    </lineage>
</organism>
<dbReference type="Gene3D" id="2.40.10.10">
    <property type="entry name" value="Trypsin-like serine proteases"/>
    <property type="match status" value="2"/>
</dbReference>
<dbReference type="FunFam" id="2.40.10.10:FF:000120">
    <property type="entry name" value="Putative serine protease"/>
    <property type="match status" value="1"/>
</dbReference>
<keyword evidence="1 6" id="KW-0645">Protease</keyword>
<dbReference type="SMART" id="SM00020">
    <property type="entry name" value="Tryp_SPc"/>
    <property type="match status" value="1"/>
</dbReference>
<evidence type="ECO:0000256" key="5">
    <source>
        <dbReference type="ARBA" id="ARBA00023157"/>
    </source>
</evidence>
<keyword evidence="2" id="KW-0732">Signal</keyword>
<dbReference type="InterPro" id="IPR001314">
    <property type="entry name" value="Peptidase_S1A"/>
</dbReference>
<evidence type="ECO:0000313" key="9">
    <source>
        <dbReference type="Proteomes" id="UP000694402"/>
    </source>
</evidence>
<evidence type="ECO:0000256" key="3">
    <source>
        <dbReference type="ARBA" id="ARBA00022801"/>
    </source>
</evidence>
<dbReference type="Ensembl" id="ENSOTST00005125460.1">
    <property type="protein sequence ID" value="ENSOTSP00005113084.1"/>
    <property type="gene ID" value="ENSOTSG00005010027.2"/>
</dbReference>
<keyword evidence="4 6" id="KW-0720">Serine protease</keyword>
<dbReference type="PANTHER" id="PTHR24271">
    <property type="entry name" value="KALLIKREIN-RELATED"/>
    <property type="match status" value="1"/>
</dbReference>
<dbReference type="InterPro" id="IPR043504">
    <property type="entry name" value="Peptidase_S1_PA_chymotrypsin"/>
</dbReference>
<dbReference type="PROSITE" id="PS00135">
    <property type="entry name" value="TRYPSIN_SER"/>
    <property type="match status" value="1"/>
</dbReference>
<evidence type="ECO:0000313" key="8">
    <source>
        <dbReference type="Ensembl" id="ENSOTSP00005113084.1"/>
    </source>
</evidence>